<dbReference type="AlphaFoldDB" id="A0LLU5"/>
<evidence type="ECO:0000313" key="3">
    <source>
        <dbReference type="EMBL" id="ABK18397.1"/>
    </source>
</evidence>
<dbReference type="PANTHER" id="PTHR30023:SF0">
    <property type="entry name" value="PENICILLIN-SENSITIVE CARBOXYPEPTIDASE A"/>
    <property type="match status" value="1"/>
</dbReference>
<dbReference type="NCBIfam" id="TIGR00666">
    <property type="entry name" value="PBP4"/>
    <property type="match status" value="1"/>
</dbReference>
<organism evidence="3 4">
    <name type="scientific">Syntrophobacter fumaroxidans (strain DSM 10017 / MPOB)</name>
    <dbReference type="NCBI Taxonomy" id="335543"/>
    <lineage>
        <taxon>Bacteria</taxon>
        <taxon>Pseudomonadati</taxon>
        <taxon>Thermodesulfobacteriota</taxon>
        <taxon>Syntrophobacteria</taxon>
        <taxon>Syntrophobacterales</taxon>
        <taxon>Syntrophobacteraceae</taxon>
        <taxon>Syntrophobacter</taxon>
    </lineage>
</organism>
<dbReference type="PANTHER" id="PTHR30023">
    <property type="entry name" value="D-ALANYL-D-ALANINE CARBOXYPEPTIDASE"/>
    <property type="match status" value="1"/>
</dbReference>
<proteinExistence type="inferred from homology"/>
<comment type="similarity">
    <text evidence="1">Belongs to the peptidase S13 family.</text>
</comment>
<reference evidence="3 4" key="1">
    <citation type="submission" date="2006-10" db="EMBL/GenBank/DDBJ databases">
        <title>Complete sequence of Syntrophobacter fumaroxidans MPOB.</title>
        <authorList>
            <consortium name="US DOE Joint Genome Institute"/>
            <person name="Copeland A."/>
            <person name="Lucas S."/>
            <person name="Lapidus A."/>
            <person name="Barry K."/>
            <person name="Detter J.C."/>
            <person name="Glavina del Rio T."/>
            <person name="Hammon N."/>
            <person name="Israni S."/>
            <person name="Pitluck S."/>
            <person name="Goltsman E.G."/>
            <person name="Martinez M."/>
            <person name="Schmutz J."/>
            <person name="Larimer F."/>
            <person name="Land M."/>
            <person name="Hauser L."/>
            <person name="Kyrpides N."/>
            <person name="Kim E."/>
            <person name="Boone D.R."/>
            <person name="Brockman F."/>
            <person name="Culley D."/>
            <person name="Ferry J."/>
            <person name="Gunsalus R."/>
            <person name="McInerney M.J."/>
            <person name="Morrison M."/>
            <person name="Plugge C."/>
            <person name="Rohlin L."/>
            <person name="Scholten J."/>
            <person name="Sieber J."/>
            <person name="Stams A.J.M."/>
            <person name="Worm P."/>
            <person name="Henstra A.M."/>
            <person name="Richardson P."/>
        </authorList>
    </citation>
    <scope>NUCLEOTIDE SEQUENCE [LARGE SCALE GENOMIC DNA]</scope>
    <source>
        <strain evidence="4">DSM 10017 / MPOB</strain>
    </source>
</reference>
<dbReference type="Pfam" id="PF02113">
    <property type="entry name" value="Peptidase_S13"/>
    <property type="match status" value="1"/>
</dbReference>
<dbReference type="Proteomes" id="UP000001784">
    <property type="component" value="Chromosome"/>
</dbReference>
<evidence type="ECO:0000313" key="4">
    <source>
        <dbReference type="Proteomes" id="UP000001784"/>
    </source>
</evidence>
<dbReference type="HOGENOM" id="CLU_017692_2_1_7"/>
<keyword evidence="4" id="KW-1185">Reference proteome</keyword>
<dbReference type="GO" id="GO:0000270">
    <property type="term" value="P:peptidoglycan metabolic process"/>
    <property type="evidence" value="ECO:0007669"/>
    <property type="project" value="TreeGrafter"/>
</dbReference>
<keyword evidence="2" id="KW-0378">Hydrolase</keyword>
<dbReference type="eggNOG" id="COG2027">
    <property type="taxonomic scope" value="Bacteria"/>
</dbReference>
<gene>
    <name evidence="3" type="ordered locus">Sfum_2719</name>
</gene>
<keyword evidence="3" id="KW-0645">Protease</keyword>
<dbReference type="InterPro" id="IPR000667">
    <property type="entry name" value="Peptidase_S13"/>
</dbReference>
<dbReference type="PRINTS" id="PR00922">
    <property type="entry name" value="DADACBPTASE3"/>
</dbReference>
<dbReference type="InterPro" id="IPR012338">
    <property type="entry name" value="Beta-lactam/transpept-like"/>
</dbReference>
<dbReference type="InParanoid" id="A0LLU5"/>
<dbReference type="FunCoup" id="A0LLU5">
    <property type="interactions" value="217"/>
</dbReference>
<keyword evidence="3" id="KW-0121">Carboxypeptidase</keyword>
<name>A0LLU5_SYNFM</name>
<dbReference type="Gene3D" id="3.40.710.10">
    <property type="entry name" value="DD-peptidase/beta-lactamase superfamily"/>
    <property type="match status" value="2"/>
</dbReference>
<dbReference type="GO" id="GO:0006508">
    <property type="term" value="P:proteolysis"/>
    <property type="evidence" value="ECO:0007669"/>
    <property type="project" value="InterPro"/>
</dbReference>
<protein>
    <submittedName>
        <fullName evidence="3">D-alanyl-D-alanine carboxypeptidase/D-alanyl-D-alanine-endopeptidase</fullName>
    </submittedName>
</protein>
<dbReference type="STRING" id="335543.Sfum_2719"/>
<sequence>MLSLAPVKVIWEFRSEEPLVPASLVKVLTSYAALKYLKPQYQFRTSLYALDEPRGDTVRGHLWIKSTGDIFLLGENLKDMALRLKERGIRFVEGGVFADNSFFNPQAEQICLDERCASSYNPVVSATSIEFNTIAFTVSGGAKSGTAPQVSWFPPGDYVQVDNLARTASKKAARVGLAVRSAGMTGTGRERFRVTGKVGPRRNFEYRLNVDDPASFVARSFKEVLRREGIEVRGADAGPGTVPPGAKPLVTHESRALGDIIYGLNRYSNNFMAEMLLRSLGGLVLGPPGTVDKGVELVRKSLVGLGVPPHEVQLKSGSGLSRECRASARAFCTLLANAYADPSIEPDFISSFATNGSEGTLRRRICKPDVEVRGKTGTLRDVVGFAGYVAGCGRGPYVVTVILNDVSNIGEARRALDGFLEQVPLIAPSM</sequence>
<dbReference type="EMBL" id="CP000478">
    <property type="protein sequence ID" value="ABK18397.1"/>
    <property type="molecule type" value="Genomic_DNA"/>
</dbReference>
<dbReference type="Gene3D" id="3.50.80.20">
    <property type="entry name" value="D-Ala-D-Ala carboxypeptidase C, peptidase S13"/>
    <property type="match status" value="1"/>
</dbReference>
<dbReference type="KEGG" id="sfu:Sfum_2719"/>
<accession>A0LLU5</accession>
<dbReference type="GO" id="GO:0004185">
    <property type="term" value="F:serine-type carboxypeptidase activity"/>
    <property type="evidence" value="ECO:0007669"/>
    <property type="project" value="InterPro"/>
</dbReference>
<evidence type="ECO:0000256" key="2">
    <source>
        <dbReference type="ARBA" id="ARBA00022801"/>
    </source>
</evidence>
<evidence type="ECO:0000256" key="1">
    <source>
        <dbReference type="ARBA" id="ARBA00006096"/>
    </source>
</evidence>
<dbReference type="SUPFAM" id="SSF56601">
    <property type="entry name" value="beta-lactamase/transpeptidase-like"/>
    <property type="match status" value="1"/>
</dbReference>